<dbReference type="PANTHER" id="PTHR21539">
    <property type="entry name" value="SAGA-ASSOCIATED FACTOR 29"/>
    <property type="match status" value="1"/>
</dbReference>
<feature type="region of interest" description="Disordered" evidence="1">
    <location>
        <begin position="43"/>
        <end position="97"/>
    </location>
</feature>
<gene>
    <name evidence="3" type="ORF">P7K49_023262</name>
</gene>
<reference evidence="3 4" key="1">
    <citation type="submission" date="2023-05" db="EMBL/GenBank/DDBJ databases">
        <title>B98-5 Cell Line De Novo Hybrid Assembly: An Optical Mapping Approach.</title>
        <authorList>
            <person name="Kananen K."/>
            <person name="Auerbach J.A."/>
            <person name="Kautto E."/>
            <person name="Blachly J.S."/>
        </authorList>
    </citation>
    <scope>NUCLEOTIDE SEQUENCE [LARGE SCALE GENOMIC DNA]</scope>
    <source>
        <strain evidence="3">B95-8</strain>
        <tissue evidence="3">Cell line</tissue>
    </source>
</reference>
<name>A0ABQ9UL90_SAGOE</name>
<evidence type="ECO:0000256" key="1">
    <source>
        <dbReference type="SAM" id="MobiDB-lite"/>
    </source>
</evidence>
<feature type="region of interest" description="Disordered" evidence="1">
    <location>
        <begin position="122"/>
        <end position="288"/>
    </location>
</feature>
<proteinExistence type="predicted"/>
<feature type="region of interest" description="Disordered" evidence="1">
    <location>
        <begin position="1"/>
        <end position="23"/>
    </location>
</feature>
<accession>A0ABQ9UL90</accession>
<feature type="region of interest" description="Disordered" evidence="1">
    <location>
        <begin position="314"/>
        <end position="375"/>
    </location>
</feature>
<feature type="compositionally biased region" description="Low complexity" evidence="1">
    <location>
        <begin position="59"/>
        <end position="68"/>
    </location>
</feature>
<protein>
    <recommendedName>
        <fullName evidence="2">SGF29 C-terminal domain-containing protein</fullName>
    </recommendedName>
</protein>
<dbReference type="PROSITE" id="PS51518">
    <property type="entry name" value="SGF29_C"/>
    <property type="match status" value="1"/>
</dbReference>
<feature type="compositionally biased region" description="Polar residues" evidence="1">
    <location>
        <begin position="353"/>
        <end position="365"/>
    </location>
</feature>
<sequence>MGPERYSQVSQAPSRLDPECQDEDSVAQAWLIQLGTLFPELDQAGTRGLHSPRHRPSRGRSCPGSSQRNSSARQITWALGGQPGSGQHKGPCSSSPRQQAAIDFAGFWQFSTRIGVGETNEINKTRSKSDNNAGAQASGVPGPAQAQARGPQRDLRGALGQGRPEGQRPLLHSGQSSRRRSGRCGSGRSAQGGGDGSTTTPARHGGAKTASGRGRTPKPRTLAATRSPSLPEWRPRRMGNRAEHAPSPWGGERGCPFEPLCAPSRVPSNSTQERGPHPWLQPSPRPRPCLQPRPLHLPISDSSSSLGIRLSPLLSSCAPPNPSVPTRTPTLDPSLDHHPRPSQLLPEFHHQDSQGTAYPSRSSPGTGPVPALETPPASQAWQVPLIRPVPSAVRLLQEAFLPAETLLLSTAAPVGHLADGATVLLGPRAHSGARALRGSSNSSVQQARASFLPTAAKILSVYSEPPRKTMRRGVLMTLLQQSAMTLPLWIGKPGDKPPPLCGAIPASGDYVARPGDRVAARVKAVDGDEQWILAKVVSYSHTTDRYEVDDIDEEGKGELQVLHLH</sequence>
<dbReference type="InterPro" id="IPR037802">
    <property type="entry name" value="SGF29"/>
</dbReference>
<evidence type="ECO:0000313" key="4">
    <source>
        <dbReference type="Proteomes" id="UP001266305"/>
    </source>
</evidence>
<comment type="caution">
    <text evidence="3">The sequence shown here is derived from an EMBL/GenBank/DDBJ whole genome shotgun (WGS) entry which is preliminary data.</text>
</comment>
<keyword evidence="4" id="KW-1185">Reference proteome</keyword>
<dbReference type="InterPro" id="IPR047288">
    <property type="entry name" value="Tudor_SGF29_rpt1"/>
</dbReference>
<feature type="compositionally biased region" description="Pro residues" evidence="1">
    <location>
        <begin position="279"/>
        <end position="288"/>
    </location>
</feature>
<dbReference type="Proteomes" id="UP001266305">
    <property type="component" value="Unassembled WGS sequence"/>
</dbReference>
<dbReference type="PANTHER" id="PTHR21539:SF0">
    <property type="entry name" value="SAGA-ASSOCIATED FACTOR 29"/>
    <property type="match status" value="1"/>
</dbReference>
<evidence type="ECO:0000313" key="3">
    <source>
        <dbReference type="EMBL" id="KAK2097811.1"/>
    </source>
</evidence>
<dbReference type="CDD" id="cd20393">
    <property type="entry name" value="Tudor_SGF29_rpt1"/>
    <property type="match status" value="1"/>
</dbReference>
<dbReference type="Pfam" id="PF07039">
    <property type="entry name" value="SGF29_Tudor"/>
    <property type="match status" value="1"/>
</dbReference>
<feature type="domain" description="SGF29 C-terminal" evidence="2">
    <location>
        <begin position="508"/>
        <end position="565"/>
    </location>
</feature>
<dbReference type="EMBL" id="JASSZA010000011">
    <property type="protein sequence ID" value="KAK2097811.1"/>
    <property type="molecule type" value="Genomic_DNA"/>
</dbReference>
<evidence type="ECO:0000259" key="2">
    <source>
        <dbReference type="PROSITE" id="PS51518"/>
    </source>
</evidence>
<organism evidence="3 4">
    <name type="scientific">Saguinus oedipus</name>
    <name type="common">Cotton-top tamarin</name>
    <name type="synonym">Oedipomidas oedipus</name>
    <dbReference type="NCBI Taxonomy" id="9490"/>
    <lineage>
        <taxon>Eukaryota</taxon>
        <taxon>Metazoa</taxon>
        <taxon>Chordata</taxon>
        <taxon>Craniata</taxon>
        <taxon>Vertebrata</taxon>
        <taxon>Euteleostomi</taxon>
        <taxon>Mammalia</taxon>
        <taxon>Eutheria</taxon>
        <taxon>Euarchontoglires</taxon>
        <taxon>Primates</taxon>
        <taxon>Haplorrhini</taxon>
        <taxon>Platyrrhini</taxon>
        <taxon>Cebidae</taxon>
        <taxon>Callitrichinae</taxon>
        <taxon>Saguinus</taxon>
    </lineage>
</organism>
<dbReference type="Gene3D" id="2.30.30.140">
    <property type="match status" value="1"/>
</dbReference>
<dbReference type="InterPro" id="IPR010750">
    <property type="entry name" value="SGF29_tudor-like_dom"/>
</dbReference>